<evidence type="ECO:0000256" key="6">
    <source>
        <dbReference type="SAM" id="Phobius"/>
    </source>
</evidence>
<reference evidence="7" key="1">
    <citation type="submission" date="2023-07" db="EMBL/GenBank/DDBJ databases">
        <title>Genomic Encyclopedia of Type Strains, Phase IV (KMG-IV): sequencing the most valuable type-strain genomes for metagenomic binning, comparative biology and taxonomic classification.</title>
        <authorList>
            <person name="Goeker M."/>
        </authorList>
    </citation>
    <scope>NUCLEOTIDE SEQUENCE</scope>
    <source>
        <strain evidence="7">DSM 26174</strain>
    </source>
</reference>
<gene>
    <name evidence="7" type="ORF">HNQ88_003457</name>
</gene>
<dbReference type="FunFam" id="1.20.1260.100:FF:000001">
    <property type="entry name" value="translocator protein 2"/>
    <property type="match status" value="1"/>
</dbReference>
<sequence>MILRLIVFLSFNFGALALGSYFTGKGVSSDWYSDLLKAPWTPPGWMFGLAWTIIMVCFSIYLAYLWPSVKSKNVLIALFSLQWLLNVAWNPTFFYYHNVLLALILIVALTVLIGCILFLYWPETKVKFALILPYFIWLLIASSLNGYIFFNN</sequence>
<evidence type="ECO:0000256" key="5">
    <source>
        <dbReference type="ARBA" id="ARBA00023136"/>
    </source>
</evidence>
<dbReference type="InterPro" id="IPR038330">
    <property type="entry name" value="TspO/MBR-related_sf"/>
</dbReference>
<evidence type="ECO:0000256" key="1">
    <source>
        <dbReference type="ARBA" id="ARBA00004141"/>
    </source>
</evidence>
<protein>
    <submittedName>
        <fullName evidence="7">Tryptophan-rich sensory protein</fullName>
    </submittedName>
</protein>
<dbReference type="Gene3D" id="1.20.1260.100">
    <property type="entry name" value="TspO/MBR protein"/>
    <property type="match status" value="1"/>
</dbReference>
<evidence type="ECO:0000313" key="8">
    <source>
        <dbReference type="Proteomes" id="UP001185092"/>
    </source>
</evidence>
<name>A0AAE3XR70_9BACT</name>
<keyword evidence="4 6" id="KW-1133">Transmembrane helix</keyword>
<evidence type="ECO:0000256" key="4">
    <source>
        <dbReference type="ARBA" id="ARBA00022989"/>
    </source>
</evidence>
<feature type="transmembrane region" description="Helical" evidence="6">
    <location>
        <begin position="128"/>
        <end position="150"/>
    </location>
</feature>
<dbReference type="CDD" id="cd15904">
    <property type="entry name" value="TSPO_MBR"/>
    <property type="match status" value="1"/>
</dbReference>
<evidence type="ECO:0000256" key="2">
    <source>
        <dbReference type="ARBA" id="ARBA00007524"/>
    </source>
</evidence>
<dbReference type="RefSeq" id="WP_309940305.1">
    <property type="nucleotide sequence ID" value="NZ_AP025305.1"/>
</dbReference>
<keyword evidence="5 6" id="KW-0472">Membrane</keyword>
<dbReference type="EMBL" id="JAVDQD010000004">
    <property type="protein sequence ID" value="MDR6240391.1"/>
    <property type="molecule type" value="Genomic_DNA"/>
</dbReference>
<evidence type="ECO:0000256" key="3">
    <source>
        <dbReference type="ARBA" id="ARBA00022692"/>
    </source>
</evidence>
<comment type="similarity">
    <text evidence="2">Belongs to the TspO/BZRP family.</text>
</comment>
<organism evidence="7 8">
    <name type="scientific">Aureibacter tunicatorum</name>
    <dbReference type="NCBI Taxonomy" id="866807"/>
    <lineage>
        <taxon>Bacteria</taxon>
        <taxon>Pseudomonadati</taxon>
        <taxon>Bacteroidota</taxon>
        <taxon>Cytophagia</taxon>
        <taxon>Cytophagales</taxon>
        <taxon>Persicobacteraceae</taxon>
        <taxon>Aureibacter</taxon>
    </lineage>
</organism>
<feature type="transmembrane region" description="Helical" evidence="6">
    <location>
        <begin position="5"/>
        <end position="24"/>
    </location>
</feature>
<comment type="caution">
    <text evidence="7">The sequence shown here is derived from an EMBL/GenBank/DDBJ whole genome shotgun (WGS) entry which is preliminary data.</text>
</comment>
<dbReference type="Proteomes" id="UP001185092">
    <property type="component" value="Unassembled WGS sequence"/>
</dbReference>
<proteinExistence type="inferred from homology"/>
<keyword evidence="8" id="KW-1185">Reference proteome</keyword>
<evidence type="ECO:0000313" key="7">
    <source>
        <dbReference type="EMBL" id="MDR6240391.1"/>
    </source>
</evidence>
<accession>A0AAE3XR70</accession>
<feature type="transmembrane region" description="Helical" evidence="6">
    <location>
        <begin position="44"/>
        <end position="66"/>
    </location>
</feature>
<dbReference type="PANTHER" id="PTHR10057">
    <property type="entry name" value="PERIPHERAL-TYPE BENZODIAZEPINE RECEPTOR"/>
    <property type="match status" value="1"/>
</dbReference>
<dbReference type="PIRSF" id="PIRSF005859">
    <property type="entry name" value="PBR"/>
    <property type="match status" value="1"/>
</dbReference>
<feature type="transmembrane region" description="Helical" evidence="6">
    <location>
        <begin position="73"/>
        <end position="89"/>
    </location>
</feature>
<dbReference type="PANTHER" id="PTHR10057:SF0">
    <property type="entry name" value="TRANSLOCATOR PROTEIN"/>
    <property type="match status" value="1"/>
</dbReference>
<dbReference type="Pfam" id="PF03073">
    <property type="entry name" value="TspO_MBR"/>
    <property type="match status" value="1"/>
</dbReference>
<dbReference type="GO" id="GO:0016020">
    <property type="term" value="C:membrane"/>
    <property type="evidence" value="ECO:0007669"/>
    <property type="project" value="UniProtKB-SubCell"/>
</dbReference>
<dbReference type="InterPro" id="IPR004307">
    <property type="entry name" value="TspO_MBR"/>
</dbReference>
<feature type="transmembrane region" description="Helical" evidence="6">
    <location>
        <begin position="95"/>
        <end position="121"/>
    </location>
</feature>
<comment type="subcellular location">
    <subcellularLocation>
        <location evidence="1">Membrane</location>
        <topology evidence="1">Multi-pass membrane protein</topology>
    </subcellularLocation>
</comment>
<dbReference type="GO" id="GO:0033013">
    <property type="term" value="P:tetrapyrrole metabolic process"/>
    <property type="evidence" value="ECO:0007669"/>
    <property type="project" value="UniProtKB-ARBA"/>
</dbReference>
<dbReference type="AlphaFoldDB" id="A0AAE3XR70"/>
<keyword evidence="3 6" id="KW-0812">Transmembrane</keyword>